<dbReference type="Gene3D" id="2.160.10.10">
    <property type="entry name" value="Hexapeptide repeat proteins"/>
    <property type="match status" value="1"/>
</dbReference>
<proteinExistence type="inferred from homology"/>
<accession>A0A5R8XYG8</accession>
<dbReference type="AlphaFoldDB" id="A0A5R8XYG8"/>
<evidence type="ECO:0000256" key="1">
    <source>
        <dbReference type="ARBA" id="ARBA00007274"/>
    </source>
</evidence>
<dbReference type="GO" id="GO:0005829">
    <property type="term" value="C:cytosol"/>
    <property type="evidence" value="ECO:0007669"/>
    <property type="project" value="TreeGrafter"/>
</dbReference>
<reference evidence="3 4" key="1">
    <citation type="submission" date="2019-05" db="EMBL/GenBank/DDBJ databases">
        <title>Arcobacter sp. nov., isolated from sea sediment.</title>
        <authorList>
            <person name="Kim W."/>
        </authorList>
    </citation>
    <scope>NUCLEOTIDE SEQUENCE [LARGE SCALE GENOMIC DNA]</scope>
    <source>
        <strain evidence="3 4">CAU 1517</strain>
    </source>
</reference>
<dbReference type="InterPro" id="IPR011004">
    <property type="entry name" value="Trimer_LpxA-like_sf"/>
</dbReference>
<comment type="similarity">
    <text evidence="1">Belongs to the transferase hexapeptide repeat family.</text>
</comment>
<dbReference type="PANTHER" id="PTHR23416:SF23">
    <property type="entry name" value="ACETYLTRANSFERASE C18B11.09C-RELATED"/>
    <property type="match status" value="1"/>
</dbReference>
<dbReference type="NCBIfam" id="NF007797">
    <property type="entry name" value="PRK10502.1"/>
    <property type="match status" value="1"/>
</dbReference>
<sequence>MKQVNLNKYNNDWYNPGSASKKLIWYFTNMFLFKTMLPIPSNIKTKVLKLFGTKVGVGVVIKPNVSIKYPWLLEIGDYSWIGEDVWIDNLARVTIGKNCVLSQGAFLLCGSHDYSLETFDLLVKEIVLKDGSWVGAKATVCPGVKLGTHSVLAVGSIATKDLENYGIYQGNPAVKKRERVIK</sequence>
<evidence type="ECO:0000313" key="3">
    <source>
        <dbReference type="EMBL" id="TLP36822.1"/>
    </source>
</evidence>
<dbReference type="PANTHER" id="PTHR23416">
    <property type="entry name" value="SIALIC ACID SYNTHASE-RELATED"/>
    <property type="match status" value="1"/>
</dbReference>
<gene>
    <name evidence="3" type="primary">wcaF</name>
    <name evidence="3" type="ORF">FDK22_11265</name>
</gene>
<dbReference type="EMBL" id="VANU01000005">
    <property type="protein sequence ID" value="TLP36822.1"/>
    <property type="molecule type" value="Genomic_DNA"/>
</dbReference>
<keyword evidence="4" id="KW-1185">Reference proteome</keyword>
<evidence type="ECO:0000256" key="2">
    <source>
        <dbReference type="ARBA" id="ARBA00022679"/>
    </source>
</evidence>
<dbReference type="GO" id="GO:0008374">
    <property type="term" value="F:O-acyltransferase activity"/>
    <property type="evidence" value="ECO:0007669"/>
    <property type="project" value="TreeGrafter"/>
</dbReference>
<dbReference type="SUPFAM" id="SSF51161">
    <property type="entry name" value="Trimeric LpxA-like enzymes"/>
    <property type="match status" value="1"/>
</dbReference>
<evidence type="ECO:0000313" key="4">
    <source>
        <dbReference type="Proteomes" id="UP000308901"/>
    </source>
</evidence>
<protein>
    <submittedName>
        <fullName evidence="3">Colanic acid biosynthesis acetyltransferase WcaF</fullName>
    </submittedName>
</protein>
<keyword evidence="2 3" id="KW-0808">Transferase</keyword>
<comment type="caution">
    <text evidence="3">The sequence shown here is derived from an EMBL/GenBank/DDBJ whole genome shotgun (WGS) entry which is preliminary data.</text>
</comment>
<dbReference type="Proteomes" id="UP000308901">
    <property type="component" value="Unassembled WGS sequence"/>
</dbReference>
<dbReference type="OrthoDB" id="272049at2"/>
<dbReference type="CDD" id="cd05825">
    <property type="entry name" value="LbH_wcaF_like"/>
    <property type="match status" value="1"/>
</dbReference>
<organism evidence="3 4">
    <name type="scientific">Arcobacter arenosus</name>
    <dbReference type="NCBI Taxonomy" id="2576037"/>
    <lineage>
        <taxon>Bacteria</taxon>
        <taxon>Pseudomonadati</taxon>
        <taxon>Campylobacterota</taxon>
        <taxon>Epsilonproteobacteria</taxon>
        <taxon>Campylobacterales</taxon>
        <taxon>Arcobacteraceae</taxon>
        <taxon>Arcobacter</taxon>
    </lineage>
</organism>
<dbReference type="RefSeq" id="WP_138153077.1">
    <property type="nucleotide sequence ID" value="NZ_VANU01000005.1"/>
</dbReference>
<name>A0A5R8XYG8_9BACT</name>
<dbReference type="InterPro" id="IPR051159">
    <property type="entry name" value="Hexapeptide_acetyltransf"/>
</dbReference>